<dbReference type="HOGENOM" id="CLU_049557_0_0_2"/>
<dbReference type="KEGG" id="gac:GACE_1312"/>
<name>A0A0A7GEW6_GEOAI</name>
<organism evidence="1 2">
    <name type="scientific">Geoglobus acetivorans</name>
    <dbReference type="NCBI Taxonomy" id="565033"/>
    <lineage>
        <taxon>Archaea</taxon>
        <taxon>Methanobacteriati</taxon>
        <taxon>Methanobacteriota</taxon>
        <taxon>Archaeoglobi</taxon>
        <taxon>Archaeoglobales</taxon>
        <taxon>Archaeoglobaceae</taxon>
        <taxon>Geoglobus</taxon>
    </lineage>
</organism>
<protein>
    <submittedName>
        <fullName evidence="1">Glutaconate CoA-transferase subunit A</fullName>
    </submittedName>
</protein>
<dbReference type="Gene3D" id="3.40.1080.10">
    <property type="entry name" value="Glutaconate Coenzyme A-transferase"/>
    <property type="match status" value="1"/>
</dbReference>
<evidence type="ECO:0000313" key="1">
    <source>
        <dbReference type="EMBL" id="AIY90353.1"/>
    </source>
</evidence>
<sequence>MGESDKVMGLDEVVRKFVRNGNHIAFGGFTLNRMPVALIYEIIRQGVKGLHVYGHSPGFGVDILIGSGSVRAIELAYEADEGFGRVGPRFRKAVERNEIVWEDYSNFGMTLRFLAGAMGVSFLPTKTMLGSDMVSREGFSREFRESDPKIASKKLEVIECPFTGEKVVALPAINPDVAVIHAQVADADGNVRIYGQAFADDIIAKSADRVIVTCEKLVDSDELRKFPEQNALPGFLVDAVVPVEFGAHPTSCARYYDYDPEFLRMYHSLAKDDGSFADFLEKYVLGVEDHDEYLRKVGTAKLESLRASFEVGYNPELKRV</sequence>
<evidence type="ECO:0000313" key="2">
    <source>
        <dbReference type="Proteomes" id="UP000030624"/>
    </source>
</evidence>
<dbReference type="eggNOG" id="arCOG01987">
    <property type="taxonomic scope" value="Archaea"/>
</dbReference>
<dbReference type="SMART" id="SM00882">
    <property type="entry name" value="CoA_trans"/>
    <property type="match status" value="1"/>
</dbReference>
<dbReference type="EMBL" id="CP009552">
    <property type="protein sequence ID" value="AIY90353.1"/>
    <property type="molecule type" value="Genomic_DNA"/>
</dbReference>
<dbReference type="InterPro" id="IPR037171">
    <property type="entry name" value="NagB/RpiA_transferase-like"/>
</dbReference>
<reference evidence="1 2" key="1">
    <citation type="journal article" date="2015" name="Appl. Environ. Microbiol.">
        <title>The Geoglobus acetivorans genome: Fe(III) reduction, acetate utilization, autotrophic growth, and degradation of aromatic compounds in a hyperthermophilic archaeon.</title>
        <authorList>
            <person name="Mardanov A.V."/>
            <person name="Slododkina G.B."/>
            <person name="Slobodkin A.I."/>
            <person name="Beletsky A.V."/>
            <person name="Gavrilov S.N."/>
            <person name="Kublanov I.V."/>
            <person name="Bonch-Osmolovskaya E.A."/>
            <person name="Skryabin K.G."/>
            <person name="Ravin N.V."/>
        </authorList>
    </citation>
    <scope>NUCLEOTIDE SEQUENCE [LARGE SCALE GENOMIC DNA]</scope>
    <source>
        <strain evidence="1 2">SBH6</strain>
    </source>
</reference>
<dbReference type="AlphaFoldDB" id="A0A0A7GEW6"/>
<keyword evidence="1" id="KW-0808">Transferase</keyword>
<gene>
    <name evidence="1" type="ORF">GACE_1312</name>
</gene>
<dbReference type="STRING" id="565033.GACE_1312"/>
<dbReference type="GeneID" id="24797893"/>
<dbReference type="Gene3D" id="3.30.30.40">
    <property type="match status" value="1"/>
</dbReference>
<dbReference type="PANTHER" id="PTHR43293">
    <property type="entry name" value="ACETATE COA-TRANSFERASE YDIF"/>
    <property type="match status" value="1"/>
</dbReference>
<dbReference type="GO" id="GO:0008410">
    <property type="term" value="F:CoA-transferase activity"/>
    <property type="evidence" value="ECO:0007669"/>
    <property type="project" value="InterPro"/>
</dbReference>
<dbReference type="InterPro" id="IPR004165">
    <property type="entry name" value="CoA_trans_fam_I"/>
</dbReference>
<dbReference type="SUPFAM" id="SSF100950">
    <property type="entry name" value="NagB/RpiA/CoA transferase-like"/>
    <property type="match status" value="1"/>
</dbReference>
<dbReference type="Proteomes" id="UP000030624">
    <property type="component" value="Chromosome"/>
</dbReference>
<proteinExistence type="predicted"/>
<dbReference type="PANTHER" id="PTHR43293:SF3">
    <property type="entry name" value="CHOLESTEROL RING-CLEAVING HYDROLASE IPDB SUBUNIT"/>
    <property type="match status" value="1"/>
</dbReference>
<dbReference type="Pfam" id="PF01144">
    <property type="entry name" value="CoA_trans"/>
    <property type="match status" value="1"/>
</dbReference>
<accession>A0A0A7GEW6</accession>
<dbReference type="RefSeq" id="WP_048092110.1">
    <property type="nucleotide sequence ID" value="NZ_CP009552.1"/>
</dbReference>